<dbReference type="GeneID" id="87105910"/>
<dbReference type="InterPro" id="IPR044992">
    <property type="entry name" value="ChyE-like"/>
</dbReference>
<organism evidence="2 3">
    <name type="scientific">Mesotoga prima MesG1.Ag.4.2</name>
    <dbReference type="NCBI Taxonomy" id="660470"/>
    <lineage>
        <taxon>Bacteria</taxon>
        <taxon>Thermotogati</taxon>
        <taxon>Thermotogota</taxon>
        <taxon>Thermotogae</taxon>
        <taxon>Kosmotogales</taxon>
        <taxon>Kosmotogaceae</taxon>
        <taxon>Mesotoga</taxon>
    </lineage>
</organism>
<evidence type="ECO:0000259" key="1">
    <source>
        <dbReference type="Pfam" id="PF00117"/>
    </source>
</evidence>
<dbReference type="SUPFAM" id="SSF52317">
    <property type="entry name" value="Class I glutamine amidotransferase-like"/>
    <property type="match status" value="1"/>
</dbReference>
<dbReference type="PRINTS" id="PR00096">
    <property type="entry name" value="GATASE"/>
</dbReference>
<feature type="domain" description="Glutamine amidotransferase" evidence="1">
    <location>
        <begin position="42"/>
        <end position="178"/>
    </location>
</feature>
<gene>
    <name evidence="2" type="ORF">Theba_0038</name>
</gene>
<dbReference type="AlphaFoldDB" id="I2F1I8"/>
<dbReference type="HOGENOM" id="CLU_098255_0_0_0"/>
<dbReference type="InterPro" id="IPR029062">
    <property type="entry name" value="Class_I_gatase-like"/>
</dbReference>
<reference evidence="2 3" key="1">
    <citation type="journal article" date="2012" name="Genome Biol. Evol.">
        <title>Genome Sequence of the Mesophilic Thermotogales Bacterium Mesotoga prima MesG1.Ag.4.2 Reveals the Largest Thermotogales Genome To Date.</title>
        <authorList>
            <person name="Zhaxybayeva O."/>
            <person name="Swithers K.S."/>
            <person name="Foght J."/>
            <person name="Green A.G."/>
            <person name="Bruce D."/>
            <person name="Detter C."/>
            <person name="Han S."/>
            <person name="Teshima H."/>
            <person name="Han J."/>
            <person name="Woyke T."/>
            <person name="Pitluck S."/>
            <person name="Nolan M."/>
            <person name="Ivanova N."/>
            <person name="Pati A."/>
            <person name="Land M.L."/>
            <person name="Dlutek M."/>
            <person name="Doolittle W.F."/>
            <person name="Noll K.M."/>
            <person name="Nesbo C.L."/>
        </authorList>
    </citation>
    <scope>NUCLEOTIDE SEQUENCE [LARGE SCALE GENOMIC DNA]</scope>
    <source>
        <strain evidence="3">mesG1.Ag.4.2</strain>
    </source>
</reference>
<evidence type="ECO:0000313" key="3">
    <source>
        <dbReference type="Proteomes" id="UP000002881"/>
    </source>
</evidence>
<dbReference type="Proteomes" id="UP000002881">
    <property type="component" value="Chromosome"/>
</dbReference>
<accession>I2F1I8</accession>
<dbReference type="EMBL" id="CP003532">
    <property type="protein sequence ID" value="AFK05791.1"/>
    <property type="molecule type" value="Genomic_DNA"/>
</dbReference>
<evidence type="ECO:0000313" key="2">
    <source>
        <dbReference type="EMBL" id="AFK05791.1"/>
    </source>
</evidence>
<keyword evidence="3" id="KW-1185">Reference proteome</keyword>
<sequence length="197" mass="22193">MICILQNDSDFYKEISPVEKALDNTGYEYSTWRTFLDGFPEDELSCDGLIITGGFSMSNYFEGRALSSGGNFVRSFRGPILGICLGMQILARIGGESLVVSKELGVTKIRLDALHELFSGIESEVSAYQRHNYGLPYVPYGYRQIAWGDETFIQGISSTDGLRFGIQFHPEEIELGSDEQLQRIFANFCRIVSFHKR</sequence>
<dbReference type="eggNOG" id="COG0518">
    <property type="taxonomic scope" value="Bacteria"/>
</dbReference>
<dbReference type="PROSITE" id="PS51273">
    <property type="entry name" value="GATASE_TYPE_1"/>
    <property type="match status" value="1"/>
</dbReference>
<dbReference type="GO" id="GO:0005829">
    <property type="term" value="C:cytosol"/>
    <property type="evidence" value="ECO:0007669"/>
    <property type="project" value="TreeGrafter"/>
</dbReference>
<dbReference type="PRINTS" id="PR00097">
    <property type="entry name" value="ANTSNTHASEII"/>
</dbReference>
<dbReference type="InterPro" id="IPR017926">
    <property type="entry name" value="GATASE"/>
</dbReference>
<dbReference type="STRING" id="660470.Theba_0038"/>
<dbReference type="Gene3D" id="3.40.50.880">
    <property type="match status" value="1"/>
</dbReference>
<dbReference type="PANTHER" id="PTHR42695:SF5">
    <property type="entry name" value="GLUTAMINE AMIDOTRANSFERASE YLR126C-RELATED"/>
    <property type="match status" value="1"/>
</dbReference>
<proteinExistence type="predicted"/>
<dbReference type="RefSeq" id="WP_006487474.1">
    <property type="nucleotide sequence ID" value="NC_017934.1"/>
</dbReference>
<dbReference type="Pfam" id="PF00117">
    <property type="entry name" value="GATase"/>
    <property type="match status" value="1"/>
</dbReference>
<dbReference type="KEGG" id="mpg:Theba_0038"/>
<dbReference type="PANTHER" id="PTHR42695">
    <property type="entry name" value="GLUTAMINE AMIDOTRANSFERASE YLR126C-RELATED"/>
    <property type="match status" value="1"/>
</dbReference>
<name>I2F1I8_9BACT</name>
<protein>
    <submittedName>
        <fullName evidence="2">GMP synthase family protein</fullName>
    </submittedName>
</protein>